<dbReference type="PRINTS" id="PR00095">
    <property type="entry name" value="ANTSNTHASEI"/>
</dbReference>
<comment type="caution">
    <text evidence="2">The sequence shown here is derived from an EMBL/GenBank/DDBJ whole genome shotgun (WGS) entry which is preliminary data.</text>
</comment>
<dbReference type="NCBIfam" id="NF005486">
    <property type="entry name" value="PRK07093.1"/>
    <property type="match status" value="1"/>
</dbReference>
<dbReference type="Gene3D" id="3.60.120.10">
    <property type="entry name" value="Anthranilate synthase"/>
    <property type="match status" value="1"/>
</dbReference>
<keyword evidence="3" id="KW-1185">Reference proteome</keyword>
<dbReference type="GO" id="GO:0046820">
    <property type="term" value="F:4-amino-4-deoxychorismate synthase activity"/>
    <property type="evidence" value="ECO:0007669"/>
    <property type="project" value="UniProtKB-EC"/>
</dbReference>
<evidence type="ECO:0000313" key="3">
    <source>
        <dbReference type="Proteomes" id="UP000651085"/>
    </source>
</evidence>
<gene>
    <name evidence="2" type="ORF">H8744_15030</name>
</gene>
<dbReference type="EMBL" id="JACRTF010000001">
    <property type="protein sequence ID" value="MBC8594527.1"/>
    <property type="molecule type" value="Genomic_DNA"/>
</dbReference>
<evidence type="ECO:0000259" key="1">
    <source>
        <dbReference type="Pfam" id="PF00425"/>
    </source>
</evidence>
<dbReference type="EC" id="2.6.1.85" evidence="2"/>
<accession>A0A926F805</accession>
<dbReference type="AlphaFoldDB" id="A0A926F805"/>
<dbReference type="PANTHER" id="PTHR11236">
    <property type="entry name" value="AMINOBENZOATE/ANTHRANILATE SYNTHASE"/>
    <property type="match status" value="1"/>
</dbReference>
<dbReference type="Proteomes" id="UP000651085">
    <property type="component" value="Unassembled WGS sequence"/>
</dbReference>
<keyword evidence="2" id="KW-0808">Transferase</keyword>
<keyword evidence="2" id="KW-0032">Aminotransferase</keyword>
<proteinExistence type="predicted"/>
<evidence type="ECO:0000313" key="2">
    <source>
        <dbReference type="EMBL" id="MBC8594527.1"/>
    </source>
</evidence>
<organism evidence="2 3">
    <name type="scientific">Jilunia laotingensis</name>
    <dbReference type="NCBI Taxonomy" id="2763675"/>
    <lineage>
        <taxon>Bacteria</taxon>
        <taxon>Pseudomonadati</taxon>
        <taxon>Bacteroidota</taxon>
        <taxon>Bacteroidia</taxon>
        <taxon>Bacteroidales</taxon>
        <taxon>Bacteroidaceae</taxon>
        <taxon>Jilunia</taxon>
    </lineage>
</organism>
<dbReference type="GO" id="GO:0000162">
    <property type="term" value="P:L-tryptophan biosynthetic process"/>
    <property type="evidence" value="ECO:0007669"/>
    <property type="project" value="TreeGrafter"/>
</dbReference>
<protein>
    <submittedName>
        <fullName evidence="2">Aminodeoxychorismate synthase component I</fullName>
        <ecNumber evidence="2">2.6.1.85</ecNumber>
    </submittedName>
</protein>
<dbReference type="SUPFAM" id="SSF56322">
    <property type="entry name" value="ADC synthase"/>
    <property type="match status" value="1"/>
</dbReference>
<reference evidence="2" key="1">
    <citation type="submission" date="2020-08" db="EMBL/GenBank/DDBJ databases">
        <title>Genome public.</title>
        <authorList>
            <person name="Liu C."/>
            <person name="Sun Q."/>
        </authorList>
    </citation>
    <scope>NUCLEOTIDE SEQUENCE</scope>
    <source>
        <strain evidence="2">N12</strain>
    </source>
</reference>
<dbReference type="InterPro" id="IPR015890">
    <property type="entry name" value="Chorismate_C"/>
</dbReference>
<dbReference type="InterPro" id="IPR019999">
    <property type="entry name" value="Anth_synth_I-like"/>
</dbReference>
<name>A0A926F805_9BACT</name>
<dbReference type="RefSeq" id="WP_262435618.1">
    <property type="nucleotide sequence ID" value="NZ_JACRTF010000001.1"/>
</dbReference>
<dbReference type="PANTHER" id="PTHR11236:SF50">
    <property type="entry name" value="AMINODEOXYCHORISMATE SYNTHASE COMPONENT 1"/>
    <property type="match status" value="1"/>
</dbReference>
<dbReference type="InterPro" id="IPR005801">
    <property type="entry name" value="ADC_synthase"/>
</dbReference>
<sequence length="329" mass="37699">MLQPYNREQAIQKINRLTQERKAFIFIINYLKDCSYIEEADNLDSRFILYNLNGFTNCNSPLSPLKKEIEWKTYPQSFDQYKHSFDHVQKNIMSGNSFLTNLTCITPIDTNLSLKEIFLHSKALYKLWIKDSFVVFSPEIFIRIKDKQICSFPMKGTIDAKLPNAGQKLMNDVKEAAEHATIVDLIRNDLSMVAENIHVSRYRYIDTLQTNSGPIFQTSSEIRGTLPDNYLSRLGNILFSLLPAGSITGAPKCKTMNIIAHAENYQRGFYTGITGFFDGESLDSAVMIRFIEQHADGKFYFKSGGGITCKSEVESEYNEMKQKVYVPIY</sequence>
<feature type="domain" description="Chorismate-utilising enzyme C-terminal" evidence="1">
    <location>
        <begin position="78"/>
        <end position="323"/>
    </location>
</feature>
<dbReference type="Pfam" id="PF00425">
    <property type="entry name" value="Chorismate_bind"/>
    <property type="match status" value="1"/>
</dbReference>